<dbReference type="Pfam" id="PF00890">
    <property type="entry name" value="FAD_binding_2"/>
    <property type="match status" value="1"/>
</dbReference>
<proteinExistence type="predicted"/>
<evidence type="ECO:0000256" key="2">
    <source>
        <dbReference type="ARBA" id="ARBA00023002"/>
    </source>
</evidence>
<dbReference type="HOGENOM" id="CLU_3369961_0_0_11"/>
<dbReference type="EMBL" id="AWVQ01000545">
    <property type="protein sequence ID" value="ERK70002.1"/>
    <property type="molecule type" value="Genomic_DNA"/>
</dbReference>
<sequence>MQNDGFDVIMAGGGAAGLSAGLMLARARRSVLVLDA</sequence>
<feature type="domain" description="FAD-dependent oxidoreductase 2 FAD-binding" evidence="3">
    <location>
        <begin position="7"/>
        <end position="35"/>
    </location>
</feature>
<evidence type="ECO:0000313" key="4">
    <source>
        <dbReference type="EMBL" id="ERK70002.1"/>
    </source>
</evidence>
<evidence type="ECO:0000259" key="3">
    <source>
        <dbReference type="Pfam" id="PF00890"/>
    </source>
</evidence>
<feature type="non-terminal residue" evidence="4">
    <location>
        <position position="36"/>
    </location>
</feature>
<dbReference type="GO" id="GO:0016491">
    <property type="term" value="F:oxidoreductase activity"/>
    <property type="evidence" value="ECO:0007669"/>
    <property type="project" value="UniProtKB-KW"/>
</dbReference>
<reference evidence="4 5" key="1">
    <citation type="submission" date="2013-08" db="EMBL/GenBank/DDBJ databases">
        <authorList>
            <person name="Weinstock G."/>
            <person name="Sodergren E."/>
            <person name="Wylie T."/>
            <person name="Fulton L."/>
            <person name="Fulton R."/>
            <person name="Fronick C."/>
            <person name="O'Laughlin M."/>
            <person name="Godfrey J."/>
            <person name="Miner T."/>
            <person name="Herter B."/>
            <person name="Appelbaum E."/>
            <person name="Cordes M."/>
            <person name="Lek S."/>
            <person name="Wollam A."/>
            <person name="Pepin K.H."/>
            <person name="Palsikar V.B."/>
            <person name="Mitreva M."/>
            <person name="Wilson R.K."/>
        </authorList>
    </citation>
    <scope>NUCLEOTIDE SEQUENCE [LARGE SCALE GENOMIC DNA]</scope>
    <source>
        <strain evidence="4 5">ATCC 14665</strain>
    </source>
</reference>
<dbReference type="InterPro" id="IPR003953">
    <property type="entry name" value="FAD-dep_OxRdtase_2_FAD-bd"/>
</dbReference>
<keyword evidence="2" id="KW-0560">Oxidoreductase</keyword>
<dbReference type="AlphaFoldDB" id="U2T5N0"/>
<dbReference type="SUPFAM" id="SSF51905">
    <property type="entry name" value="FAD/NAD(P)-binding domain"/>
    <property type="match status" value="1"/>
</dbReference>
<gene>
    <name evidence="4" type="ORF">N136_03662</name>
</gene>
<name>U2T5N0_LEIAQ</name>
<evidence type="ECO:0000256" key="1">
    <source>
        <dbReference type="ARBA" id="ARBA00022630"/>
    </source>
</evidence>
<dbReference type="InterPro" id="IPR036188">
    <property type="entry name" value="FAD/NAD-bd_sf"/>
</dbReference>
<comment type="caution">
    <text evidence="4">The sequence shown here is derived from an EMBL/GenBank/DDBJ whole genome shotgun (WGS) entry which is preliminary data.</text>
</comment>
<evidence type="ECO:0000313" key="5">
    <source>
        <dbReference type="Proteomes" id="UP000016605"/>
    </source>
</evidence>
<accession>U2T5N0</accession>
<protein>
    <recommendedName>
        <fullName evidence="3">FAD-dependent oxidoreductase 2 FAD-binding domain-containing protein</fullName>
    </recommendedName>
</protein>
<keyword evidence="1" id="KW-0285">Flavoprotein</keyword>
<dbReference type="Proteomes" id="UP000016605">
    <property type="component" value="Unassembled WGS sequence"/>
</dbReference>
<dbReference type="Gene3D" id="3.50.50.60">
    <property type="entry name" value="FAD/NAD(P)-binding domain"/>
    <property type="match status" value="1"/>
</dbReference>
<organism evidence="4 5">
    <name type="scientific">Leifsonia aquatica ATCC 14665</name>
    <dbReference type="NCBI Taxonomy" id="1358026"/>
    <lineage>
        <taxon>Bacteria</taxon>
        <taxon>Bacillati</taxon>
        <taxon>Actinomycetota</taxon>
        <taxon>Actinomycetes</taxon>
        <taxon>Micrococcales</taxon>
        <taxon>Microbacteriaceae</taxon>
        <taxon>Leifsonia</taxon>
    </lineage>
</organism>